<sequence length="229" mass="25774">MKLIINVFKVIGLIFLSLLCNILPMILLQRQFAFSLPVKWGLGIAYIVFIAVVIYFLWKAHKKYEPAEVADQKMTAKDIVIALLFFLAARVVAIAGTSINQILSGQKTTVNDAGLKSLTNFFAGGFFLYTLLYIILVGIIGPIIEELAYRAFPDHLLFKHDRKILAGVVTTAVFAFPHATTVFEFLIYACLGAILYLAYQRRGNIRDSMMVHILNNLPSAIYFLLFIFK</sequence>
<comment type="similarity">
    <text evidence="1">Belongs to the UPF0177 family.</text>
</comment>
<evidence type="ECO:0000256" key="2">
    <source>
        <dbReference type="SAM" id="Phobius"/>
    </source>
</evidence>
<keyword evidence="4" id="KW-0378">Hydrolase</keyword>
<evidence type="ECO:0000256" key="1">
    <source>
        <dbReference type="ARBA" id="ARBA00009067"/>
    </source>
</evidence>
<feature type="transmembrane region" description="Helical" evidence="2">
    <location>
        <begin position="40"/>
        <end position="58"/>
    </location>
</feature>
<protein>
    <submittedName>
        <fullName evidence="4">CPBP family intramembrane metalloprotease</fullName>
    </submittedName>
</protein>
<dbReference type="InterPro" id="IPR003675">
    <property type="entry name" value="Rce1/LyrA-like_dom"/>
</dbReference>
<dbReference type="RefSeq" id="WP_193523078.1">
    <property type="nucleotide sequence ID" value="NZ_JABASA010000004.1"/>
</dbReference>
<dbReference type="AlphaFoldDB" id="A0A7X9LCC6"/>
<name>A0A7X9LCC6_STRRT</name>
<evidence type="ECO:0000313" key="5">
    <source>
        <dbReference type="Proteomes" id="UP000532121"/>
    </source>
</evidence>
<gene>
    <name evidence="4" type="ORF">HHO37_02575</name>
</gene>
<comment type="caution">
    <text evidence="4">The sequence shown here is derived from an EMBL/GenBank/DDBJ whole genome shotgun (WGS) entry which is preliminary data.</text>
</comment>
<feature type="transmembrane region" description="Helical" evidence="2">
    <location>
        <begin position="209"/>
        <end position="228"/>
    </location>
</feature>
<keyword evidence="2" id="KW-0812">Transmembrane</keyword>
<accession>A0A7X9LCC6</accession>
<feature type="transmembrane region" description="Helical" evidence="2">
    <location>
        <begin position="164"/>
        <end position="197"/>
    </location>
</feature>
<dbReference type="Pfam" id="PF02517">
    <property type="entry name" value="Rce1-like"/>
    <property type="match status" value="1"/>
</dbReference>
<evidence type="ECO:0000313" key="4">
    <source>
        <dbReference type="EMBL" id="NMD48583.1"/>
    </source>
</evidence>
<dbReference type="EMBL" id="JABASA010000004">
    <property type="protein sequence ID" value="NMD48583.1"/>
    <property type="molecule type" value="Genomic_DNA"/>
</dbReference>
<feature type="transmembrane region" description="Helical" evidence="2">
    <location>
        <begin position="122"/>
        <end position="144"/>
    </location>
</feature>
<keyword evidence="4" id="KW-0482">Metalloprotease</keyword>
<proteinExistence type="inferred from homology"/>
<organism evidence="4 5">
    <name type="scientific">Streptococcus ratti</name>
    <dbReference type="NCBI Taxonomy" id="1341"/>
    <lineage>
        <taxon>Bacteria</taxon>
        <taxon>Bacillati</taxon>
        <taxon>Bacillota</taxon>
        <taxon>Bacilli</taxon>
        <taxon>Lactobacillales</taxon>
        <taxon>Streptococcaceae</taxon>
        <taxon>Streptococcus</taxon>
    </lineage>
</organism>
<dbReference type="GO" id="GO:0080120">
    <property type="term" value="P:CAAX-box protein maturation"/>
    <property type="evidence" value="ECO:0007669"/>
    <property type="project" value="UniProtKB-ARBA"/>
</dbReference>
<feature type="transmembrane region" description="Helical" evidence="2">
    <location>
        <begin position="7"/>
        <end position="28"/>
    </location>
</feature>
<dbReference type="GO" id="GO:0004175">
    <property type="term" value="F:endopeptidase activity"/>
    <property type="evidence" value="ECO:0007669"/>
    <property type="project" value="UniProtKB-ARBA"/>
</dbReference>
<dbReference type="Proteomes" id="UP000532121">
    <property type="component" value="Unassembled WGS sequence"/>
</dbReference>
<reference evidence="4 5" key="1">
    <citation type="submission" date="2020-04" db="EMBL/GenBank/DDBJ databases">
        <title>MicrobeNet Type strains.</title>
        <authorList>
            <person name="Nicholson A.C."/>
        </authorList>
    </citation>
    <scope>NUCLEOTIDE SEQUENCE [LARGE SCALE GENOMIC DNA]</scope>
    <source>
        <strain evidence="4 5">DSM 22768</strain>
    </source>
</reference>
<feature type="domain" description="CAAX prenyl protease 2/Lysostaphin resistance protein A-like" evidence="3">
    <location>
        <begin position="130"/>
        <end position="217"/>
    </location>
</feature>
<dbReference type="GO" id="GO:0008237">
    <property type="term" value="F:metallopeptidase activity"/>
    <property type="evidence" value="ECO:0007669"/>
    <property type="project" value="UniProtKB-KW"/>
</dbReference>
<keyword evidence="2" id="KW-1133">Transmembrane helix</keyword>
<keyword evidence="2" id="KW-0472">Membrane</keyword>
<keyword evidence="4" id="KW-0645">Protease</keyword>
<feature type="transmembrane region" description="Helical" evidence="2">
    <location>
        <begin position="79"/>
        <end position="102"/>
    </location>
</feature>
<evidence type="ECO:0000259" key="3">
    <source>
        <dbReference type="Pfam" id="PF02517"/>
    </source>
</evidence>